<dbReference type="Gene3D" id="3.30.750.24">
    <property type="entry name" value="STAS domain"/>
    <property type="match status" value="1"/>
</dbReference>
<protein>
    <recommendedName>
        <fullName evidence="2">Anti-sigma factor antagonist</fullName>
    </recommendedName>
</protein>
<dbReference type="InterPro" id="IPR003658">
    <property type="entry name" value="Anti-sigma_ant"/>
</dbReference>
<dbReference type="RefSeq" id="WP_220166144.1">
    <property type="nucleotide sequence ID" value="NZ_JAIBOA010000006.1"/>
</dbReference>
<gene>
    <name evidence="5" type="ORF">K1Y72_12230</name>
</gene>
<dbReference type="CDD" id="cd07043">
    <property type="entry name" value="STAS_anti-anti-sigma_factors"/>
    <property type="match status" value="1"/>
</dbReference>
<evidence type="ECO:0000313" key="6">
    <source>
        <dbReference type="Proteomes" id="UP000774570"/>
    </source>
</evidence>
<feature type="domain" description="STAS" evidence="4">
    <location>
        <begin position="15"/>
        <end position="116"/>
    </location>
</feature>
<feature type="region of interest" description="Disordered" evidence="3">
    <location>
        <begin position="1"/>
        <end position="23"/>
    </location>
</feature>
<proteinExistence type="inferred from homology"/>
<organism evidence="5 6">
    <name type="scientific">Actinomadura parmotrematis</name>
    <dbReference type="NCBI Taxonomy" id="2864039"/>
    <lineage>
        <taxon>Bacteria</taxon>
        <taxon>Bacillati</taxon>
        <taxon>Actinomycetota</taxon>
        <taxon>Actinomycetes</taxon>
        <taxon>Streptosporangiales</taxon>
        <taxon>Thermomonosporaceae</taxon>
        <taxon>Actinomadura</taxon>
    </lineage>
</organism>
<keyword evidence="6" id="KW-1185">Reference proteome</keyword>
<evidence type="ECO:0000259" key="4">
    <source>
        <dbReference type="PROSITE" id="PS50801"/>
    </source>
</evidence>
<sequence length="116" mass="11632">MPTPTAARSAAAPAASPTASTGPSATIVALRGDLDAAAAPALREHLRDALGRSTRLLILDLGEAGCCDSAGLAVLIGTQRRATGLGIALRLARPRPQMAELLRATGLGRSLTVLAG</sequence>
<dbReference type="Proteomes" id="UP000774570">
    <property type="component" value="Unassembled WGS sequence"/>
</dbReference>
<evidence type="ECO:0000313" key="5">
    <source>
        <dbReference type="EMBL" id="MBW8483143.1"/>
    </source>
</evidence>
<dbReference type="PANTHER" id="PTHR33495:SF2">
    <property type="entry name" value="ANTI-SIGMA FACTOR ANTAGONIST TM_1081-RELATED"/>
    <property type="match status" value="1"/>
</dbReference>
<dbReference type="NCBIfam" id="TIGR00377">
    <property type="entry name" value="ant_ant_sig"/>
    <property type="match status" value="1"/>
</dbReference>
<dbReference type="PANTHER" id="PTHR33495">
    <property type="entry name" value="ANTI-SIGMA FACTOR ANTAGONIST TM_1081-RELATED-RELATED"/>
    <property type="match status" value="1"/>
</dbReference>
<dbReference type="InterPro" id="IPR002645">
    <property type="entry name" value="STAS_dom"/>
</dbReference>
<comment type="similarity">
    <text evidence="1 2">Belongs to the anti-sigma-factor antagonist family.</text>
</comment>
<dbReference type="SUPFAM" id="SSF52091">
    <property type="entry name" value="SpoIIaa-like"/>
    <property type="match status" value="1"/>
</dbReference>
<name>A0ABS7FUE3_9ACTN</name>
<dbReference type="InterPro" id="IPR036513">
    <property type="entry name" value="STAS_dom_sf"/>
</dbReference>
<evidence type="ECO:0000256" key="2">
    <source>
        <dbReference type="RuleBase" id="RU003749"/>
    </source>
</evidence>
<accession>A0ABS7FUE3</accession>
<evidence type="ECO:0000256" key="1">
    <source>
        <dbReference type="ARBA" id="ARBA00009013"/>
    </source>
</evidence>
<dbReference type="Pfam" id="PF01740">
    <property type="entry name" value="STAS"/>
    <property type="match status" value="1"/>
</dbReference>
<dbReference type="PROSITE" id="PS50801">
    <property type="entry name" value="STAS"/>
    <property type="match status" value="1"/>
</dbReference>
<reference evidence="5 6" key="1">
    <citation type="submission" date="2021-07" db="EMBL/GenBank/DDBJ databases">
        <title>Actinomadura sp. PM05-2 isolated from lichen.</title>
        <authorList>
            <person name="Somphong A."/>
            <person name="Phongsopitanun W."/>
            <person name="Tanasupawat S."/>
            <person name="Peongsungnone V."/>
        </authorList>
    </citation>
    <scope>NUCLEOTIDE SEQUENCE [LARGE SCALE GENOMIC DNA]</scope>
    <source>
        <strain evidence="5 6">PM05-2</strain>
    </source>
</reference>
<evidence type="ECO:0000256" key="3">
    <source>
        <dbReference type="SAM" id="MobiDB-lite"/>
    </source>
</evidence>
<comment type="caution">
    <text evidence="5">The sequence shown here is derived from an EMBL/GenBank/DDBJ whole genome shotgun (WGS) entry which is preliminary data.</text>
</comment>
<dbReference type="EMBL" id="JAIBOA010000006">
    <property type="protein sequence ID" value="MBW8483143.1"/>
    <property type="molecule type" value="Genomic_DNA"/>
</dbReference>